<evidence type="ECO:0000256" key="3">
    <source>
        <dbReference type="ARBA" id="ARBA00022448"/>
    </source>
</evidence>
<name>A0A9N8VDW2_9GLOM</name>
<keyword evidence="6" id="KW-0406">Ion transport</keyword>
<dbReference type="Pfam" id="PF00864">
    <property type="entry name" value="P2X_receptor"/>
    <property type="match status" value="1"/>
</dbReference>
<evidence type="ECO:0000256" key="1">
    <source>
        <dbReference type="ARBA" id="ARBA00004308"/>
    </source>
</evidence>
<dbReference type="GO" id="GO:0015267">
    <property type="term" value="F:channel activity"/>
    <property type="evidence" value="ECO:0007669"/>
    <property type="project" value="UniProtKB-ARBA"/>
</dbReference>
<dbReference type="PANTHER" id="PTHR10125:SF31">
    <property type="entry name" value="P2X RECEPTOR E"/>
    <property type="match status" value="1"/>
</dbReference>
<keyword evidence="5" id="KW-1133">Transmembrane helix</keyword>
<evidence type="ECO:0000256" key="4">
    <source>
        <dbReference type="ARBA" id="ARBA00022692"/>
    </source>
</evidence>
<evidence type="ECO:0000256" key="5">
    <source>
        <dbReference type="ARBA" id="ARBA00022989"/>
    </source>
</evidence>
<dbReference type="GO" id="GO:0012505">
    <property type="term" value="C:endomembrane system"/>
    <property type="evidence" value="ECO:0007669"/>
    <property type="project" value="UniProtKB-SubCell"/>
</dbReference>
<evidence type="ECO:0000256" key="9">
    <source>
        <dbReference type="ARBA" id="ARBA00023303"/>
    </source>
</evidence>
<dbReference type="Gene3D" id="1.10.287.940">
    <property type="entry name" value="atp-gated p2x4 ion channel"/>
    <property type="match status" value="1"/>
</dbReference>
<comment type="similarity">
    <text evidence="2">Belongs to the P2X receptor family.</text>
</comment>
<dbReference type="Proteomes" id="UP000789342">
    <property type="component" value="Unassembled WGS sequence"/>
</dbReference>
<organism evidence="10 11">
    <name type="scientific">Acaulospora morrowiae</name>
    <dbReference type="NCBI Taxonomy" id="94023"/>
    <lineage>
        <taxon>Eukaryota</taxon>
        <taxon>Fungi</taxon>
        <taxon>Fungi incertae sedis</taxon>
        <taxon>Mucoromycota</taxon>
        <taxon>Glomeromycotina</taxon>
        <taxon>Glomeromycetes</taxon>
        <taxon>Diversisporales</taxon>
        <taxon>Acaulosporaceae</taxon>
        <taxon>Acaulospora</taxon>
    </lineage>
</organism>
<dbReference type="GO" id="GO:0070588">
    <property type="term" value="P:calcium ion transmembrane transport"/>
    <property type="evidence" value="ECO:0007669"/>
    <property type="project" value="TreeGrafter"/>
</dbReference>
<dbReference type="GO" id="GO:0016020">
    <property type="term" value="C:membrane"/>
    <property type="evidence" value="ECO:0007669"/>
    <property type="project" value="TreeGrafter"/>
</dbReference>
<proteinExistence type="inferred from homology"/>
<keyword evidence="11" id="KW-1185">Reference proteome</keyword>
<keyword evidence="4" id="KW-0812">Transmembrane</keyword>
<dbReference type="AlphaFoldDB" id="A0A9N8VDW2"/>
<sequence length="310" mass="34172">MELPIPGAIRITLQAPTTLTHPNYCIGGSLPCLYWGANEIQYPSDGAGAALFTTRVSITNYKPPQGCSSFLNISDPSDRCFFNPKSPFISSNADQIVPKSFIGDIEDYTIMVEHSIRGEATSVAQRNGLMNGALMSSDGKTIVKSFTNQTRMKTNPNADGDIFTVQEILTAANANLEGLSTAPGADEAHGETYRSSGIVIAVVIEYMNARFRKNDITYKYLPQVIDGNEYKSMQNILNPDGSYTIIDRHGIRLVFQQHGSIGQFDFITLLVNIVGALFLMKFAESVVEFFMLYCSDNRDYYAGAKYENVL</sequence>
<accession>A0A9N8VDW2</accession>
<evidence type="ECO:0000256" key="6">
    <source>
        <dbReference type="ARBA" id="ARBA00023065"/>
    </source>
</evidence>
<evidence type="ECO:0000256" key="2">
    <source>
        <dbReference type="ARBA" id="ARBA00009848"/>
    </source>
</evidence>
<keyword evidence="9" id="KW-0407">Ion channel</keyword>
<protein>
    <submittedName>
        <fullName evidence="10">12063_t:CDS:1</fullName>
    </submittedName>
</protein>
<dbReference type="OrthoDB" id="494673at2759"/>
<evidence type="ECO:0000313" key="10">
    <source>
        <dbReference type="EMBL" id="CAG8446430.1"/>
    </source>
</evidence>
<reference evidence="10" key="1">
    <citation type="submission" date="2021-06" db="EMBL/GenBank/DDBJ databases">
        <authorList>
            <person name="Kallberg Y."/>
            <person name="Tangrot J."/>
            <person name="Rosling A."/>
        </authorList>
    </citation>
    <scope>NUCLEOTIDE SEQUENCE</scope>
    <source>
        <strain evidence="10">CL551</strain>
    </source>
</reference>
<evidence type="ECO:0000313" key="11">
    <source>
        <dbReference type="Proteomes" id="UP000789342"/>
    </source>
</evidence>
<dbReference type="InterPro" id="IPR059116">
    <property type="entry name" value="P2X_receptor"/>
</dbReference>
<keyword evidence="7" id="KW-0472">Membrane</keyword>
<evidence type="ECO:0000256" key="8">
    <source>
        <dbReference type="ARBA" id="ARBA00023286"/>
    </source>
</evidence>
<keyword evidence="3" id="KW-0813">Transport</keyword>
<evidence type="ECO:0000256" key="7">
    <source>
        <dbReference type="ARBA" id="ARBA00023136"/>
    </source>
</evidence>
<dbReference type="GO" id="GO:0007165">
    <property type="term" value="P:signal transduction"/>
    <property type="evidence" value="ECO:0007669"/>
    <property type="project" value="UniProtKB-ARBA"/>
</dbReference>
<dbReference type="EMBL" id="CAJVPV010000197">
    <property type="protein sequence ID" value="CAG8446430.1"/>
    <property type="molecule type" value="Genomic_DNA"/>
</dbReference>
<gene>
    <name evidence="10" type="ORF">AMORRO_LOCUS638</name>
</gene>
<dbReference type="PANTHER" id="PTHR10125">
    <property type="entry name" value="P2X PURINOCEPTOR"/>
    <property type="match status" value="1"/>
</dbReference>
<keyword evidence="8" id="KW-1071">Ligand-gated ion channel</keyword>
<comment type="caution">
    <text evidence="10">The sequence shown here is derived from an EMBL/GenBank/DDBJ whole genome shotgun (WGS) entry which is preliminary data.</text>
</comment>
<comment type="subcellular location">
    <subcellularLocation>
        <location evidence="1">Endomembrane system</location>
    </subcellularLocation>
</comment>